<dbReference type="OrthoDB" id="5296539at2"/>
<dbReference type="AlphaFoldDB" id="A0A6N6VUB3"/>
<reference evidence="1 2" key="1">
    <citation type="submission" date="2019-10" db="EMBL/GenBank/DDBJ databases">
        <title>New species of Slilvanegrellaceae.</title>
        <authorList>
            <person name="Pitt A."/>
            <person name="Hahn M.W."/>
        </authorList>
    </citation>
    <scope>NUCLEOTIDE SEQUENCE [LARGE SCALE GENOMIC DNA]</scope>
    <source>
        <strain evidence="1 2">SP-Ram-0.45-NSY-1</strain>
    </source>
</reference>
<protein>
    <submittedName>
        <fullName evidence="1">Uncharacterized protein</fullName>
    </submittedName>
</protein>
<evidence type="ECO:0000313" key="2">
    <source>
        <dbReference type="Proteomes" id="UP000437748"/>
    </source>
</evidence>
<keyword evidence="2" id="KW-1185">Reference proteome</keyword>
<gene>
    <name evidence="1" type="ORF">GCL60_14445</name>
</gene>
<proteinExistence type="predicted"/>
<dbReference type="EMBL" id="WFLM01000005">
    <property type="protein sequence ID" value="KAB8037029.1"/>
    <property type="molecule type" value="Genomic_DNA"/>
</dbReference>
<evidence type="ECO:0000313" key="1">
    <source>
        <dbReference type="EMBL" id="KAB8037029.1"/>
    </source>
</evidence>
<dbReference type="RefSeq" id="WP_153421446.1">
    <property type="nucleotide sequence ID" value="NZ_WFLM01000005.1"/>
</dbReference>
<dbReference type="Proteomes" id="UP000437748">
    <property type="component" value="Unassembled WGS sequence"/>
</dbReference>
<accession>A0A6N6VUB3</accession>
<sequence length="162" mass="19440">MNQNTVIFKYTILAYNELKKIKYNKTSSPKEDEFFNKFTKSIQKNNAFISSDILSEELANIFLNQANIVCEFEALTFMPDESRLDYENTKNDLNYYINKIDHLLLKNNFEFTKNFNEHDWRILISFMATFKEWVNNIKFFEIDNEKKYEVLKESPLISICHL</sequence>
<name>A0A6N6VUB3_9BACT</name>
<comment type="caution">
    <text evidence="1">The sequence shown here is derived from an EMBL/GenBank/DDBJ whole genome shotgun (WGS) entry which is preliminary data.</text>
</comment>
<organism evidence="1 2">
    <name type="scientific">Silvanigrella paludirubra</name>
    <dbReference type="NCBI Taxonomy" id="2499159"/>
    <lineage>
        <taxon>Bacteria</taxon>
        <taxon>Pseudomonadati</taxon>
        <taxon>Bdellovibrionota</taxon>
        <taxon>Oligoflexia</taxon>
        <taxon>Silvanigrellales</taxon>
        <taxon>Silvanigrellaceae</taxon>
        <taxon>Silvanigrella</taxon>
    </lineage>
</organism>